<dbReference type="OrthoDB" id="429837at2759"/>
<reference evidence="2" key="1">
    <citation type="submission" date="2021-02" db="EMBL/GenBank/DDBJ databases">
        <authorList>
            <person name="Dougan E. K."/>
            <person name="Rhodes N."/>
            <person name="Thang M."/>
            <person name="Chan C."/>
        </authorList>
    </citation>
    <scope>NUCLEOTIDE SEQUENCE</scope>
</reference>
<feature type="region of interest" description="Disordered" evidence="1">
    <location>
        <begin position="544"/>
        <end position="564"/>
    </location>
</feature>
<dbReference type="Gene3D" id="1.10.287.1490">
    <property type="match status" value="1"/>
</dbReference>
<dbReference type="EMBL" id="CAJNNV010025369">
    <property type="protein sequence ID" value="CAE8614132.1"/>
    <property type="molecule type" value="Genomic_DNA"/>
</dbReference>
<evidence type="ECO:0000313" key="2">
    <source>
        <dbReference type="EMBL" id="CAE8614132.1"/>
    </source>
</evidence>
<dbReference type="AlphaFoldDB" id="A0A813FPN1"/>
<gene>
    <name evidence="2" type="ORF">PGLA1383_LOCUS31866</name>
</gene>
<proteinExistence type="predicted"/>
<dbReference type="Proteomes" id="UP000654075">
    <property type="component" value="Unassembled WGS sequence"/>
</dbReference>
<evidence type="ECO:0000313" key="3">
    <source>
        <dbReference type="Proteomes" id="UP000654075"/>
    </source>
</evidence>
<organism evidence="2 3">
    <name type="scientific">Polarella glacialis</name>
    <name type="common">Dinoflagellate</name>
    <dbReference type="NCBI Taxonomy" id="89957"/>
    <lineage>
        <taxon>Eukaryota</taxon>
        <taxon>Sar</taxon>
        <taxon>Alveolata</taxon>
        <taxon>Dinophyceae</taxon>
        <taxon>Suessiales</taxon>
        <taxon>Suessiaceae</taxon>
        <taxon>Polarella</taxon>
    </lineage>
</organism>
<sequence length="576" mass="64402">MADKRIGKNTNKLVHNSSGQQLHAALSSFPPQGPTGFLEEYCADNGFDDSEVKDEFPPSDSIWTPGPPCVEIEELEDDMPVAAVPSVGSALPQAKAIVEEAKAEPVKELTLLERFQALEAEVSTLKKRQDQWAEKSDDSDAVRRGQLDCFSERLFQAEKTLRLTEERSDDAIEKARAAFMKTSSDMEQERSNLMCVITQVNQNFEHLSGELAQLTDTVTCIRQELTQTQQVVAQLDSHSELVALSNEVAHLEEQQSEQGHEFERVERAMTGHMMDMKQQQKDVMELRNEVRVSRESLVRLANAGTSEEVTEQLGEFRNLFGDMQVHCQLLDQKFSSVRHEVPGIVEAVVKSRFDALQELIQRSASISHPEPLRPDMADGRGGWNKQITPQQPPMRLEARHSDLRPGSEQIIGMPNAGNVWLDTDRLERNHSDLAGFSQQSDYEDDDLEELDHLQNGFAQSNSAGLDDAFAEQMRNLQLLRQLQVNTGAELDMNPGFQDMSSHGLSMDSWQGGGRQHEMLQQLQHEPSPEDLRWLNQQTTASMQAAGLSGGRLRPPVPDATSLPPAIWSTRMAGNMA</sequence>
<protein>
    <submittedName>
        <fullName evidence="2">Uncharacterized protein</fullName>
    </submittedName>
</protein>
<accession>A0A813FPN1</accession>
<feature type="compositionally biased region" description="Polar residues" evidence="1">
    <location>
        <begin position="8"/>
        <end position="21"/>
    </location>
</feature>
<keyword evidence="3" id="KW-1185">Reference proteome</keyword>
<evidence type="ECO:0000256" key="1">
    <source>
        <dbReference type="SAM" id="MobiDB-lite"/>
    </source>
</evidence>
<comment type="caution">
    <text evidence="2">The sequence shown here is derived from an EMBL/GenBank/DDBJ whole genome shotgun (WGS) entry which is preliminary data.</text>
</comment>
<name>A0A813FPN1_POLGL</name>
<feature type="region of interest" description="Disordered" evidence="1">
    <location>
        <begin position="1"/>
        <end position="42"/>
    </location>
</feature>